<accession>A0A2G9C3Q8</accession>
<comment type="caution">
    <text evidence="1">The sequence shown here is derived from an EMBL/GenBank/DDBJ whole genome shotgun (WGS) entry which is preliminary data.</text>
</comment>
<protein>
    <submittedName>
        <fullName evidence="1">Uncharacterized protein</fullName>
    </submittedName>
</protein>
<proteinExistence type="predicted"/>
<dbReference type="Proteomes" id="UP000231501">
    <property type="component" value="Unassembled WGS sequence"/>
</dbReference>
<reference evidence="1 2" key="1">
    <citation type="submission" date="2017-11" db="EMBL/GenBank/DDBJ databases">
        <title>Draft genome sequence of Mitsuaria sp. HWN-4.</title>
        <authorList>
            <person name="Gundlapally S.R."/>
        </authorList>
    </citation>
    <scope>NUCLEOTIDE SEQUENCE [LARGE SCALE GENOMIC DNA]</scope>
    <source>
        <strain evidence="1 2">HWN-4</strain>
    </source>
</reference>
<dbReference type="EMBL" id="PEOG01000081">
    <property type="protein sequence ID" value="PIM51070.1"/>
    <property type="molecule type" value="Genomic_DNA"/>
</dbReference>
<dbReference type="AlphaFoldDB" id="A0A2G9C3Q8"/>
<keyword evidence="2" id="KW-1185">Reference proteome</keyword>
<sequence>MAGRQTGHADEKAACEDTRRVEGMLPCARITSGRGSLRSLAAEAADQVQRDFLSRSLTHRPDQHP</sequence>
<organism evidence="1 2">
    <name type="scientific">Roseateles chitinivorans</name>
    <dbReference type="NCBI Taxonomy" id="2917965"/>
    <lineage>
        <taxon>Bacteria</taxon>
        <taxon>Pseudomonadati</taxon>
        <taxon>Pseudomonadota</taxon>
        <taxon>Betaproteobacteria</taxon>
        <taxon>Burkholderiales</taxon>
        <taxon>Sphaerotilaceae</taxon>
        <taxon>Roseateles</taxon>
    </lineage>
</organism>
<evidence type="ECO:0000313" key="2">
    <source>
        <dbReference type="Proteomes" id="UP000231501"/>
    </source>
</evidence>
<gene>
    <name evidence="1" type="ORF">CS062_21720</name>
</gene>
<name>A0A2G9C3Q8_9BURK</name>
<evidence type="ECO:0000313" key="1">
    <source>
        <dbReference type="EMBL" id="PIM51070.1"/>
    </source>
</evidence>